<evidence type="ECO:0000256" key="1">
    <source>
        <dbReference type="SAM" id="MobiDB-lite"/>
    </source>
</evidence>
<organism evidence="2 3">
    <name type="scientific">Euphydryas editha</name>
    <name type="common">Edith's checkerspot</name>
    <dbReference type="NCBI Taxonomy" id="104508"/>
    <lineage>
        <taxon>Eukaryota</taxon>
        <taxon>Metazoa</taxon>
        <taxon>Ecdysozoa</taxon>
        <taxon>Arthropoda</taxon>
        <taxon>Hexapoda</taxon>
        <taxon>Insecta</taxon>
        <taxon>Pterygota</taxon>
        <taxon>Neoptera</taxon>
        <taxon>Endopterygota</taxon>
        <taxon>Lepidoptera</taxon>
        <taxon>Glossata</taxon>
        <taxon>Ditrysia</taxon>
        <taxon>Papilionoidea</taxon>
        <taxon>Nymphalidae</taxon>
        <taxon>Nymphalinae</taxon>
        <taxon>Euphydryas</taxon>
    </lineage>
</organism>
<gene>
    <name evidence="2" type="ORF">EEDITHA_LOCUS5133</name>
</gene>
<dbReference type="EMBL" id="CAKOGL010000007">
    <property type="protein sequence ID" value="CAH2089037.1"/>
    <property type="molecule type" value="Genomic_DNA"/>
</dbReference>
<reference evidence="2" key="1">
    <citation type="submission" date="2022-03" db="EMBL/GenBank/DDBJ databases">
        <authorList>
            <person name="Tunstrom K."/>
        </authorList>
    </citation>
    <scope>NUCLEOTIDE SEQUENCE</scope>
</reference>
<evidence type="ECO:0000313" key="3">
    <source>
        <dbReference type="Proteomes" id="UP001153954"/>
    </source>
</evidence>
<feature type="region of interest" description="Disordered" evidence="1">
    <location>
        <begin position="93"/>
        <end position="128"/>
    </location>
</feature>
<comment type="caution">
    <text evidence="2">The sequence shown here is derived from an EMBL/GenBank/DDBJ whole genome shotgun (WGS) entry which is preliminary data.</text>
</comment>
<accession>A0AAU9TS98</accession>
<dbReference type="Proteomes" id="UP001153954">
    <property type="component" value="Unassembled WGS sequence"/>
</dbReference>
<keyword evidence="3" id="KW-1185">Reference proteome</keyword>
<feature type="region of interest" description="Disordered" evidence="1">
    <location>
        <begin position="208"/>
        <end position="231"/>
    </location>
</feature>
<dbReference type="AlphaFoldDB" id="A0AAU9TS98"/>
<sequence length="231" mass="25630">MHAVNNGSKVSVTRVVRGTFSDAEVRNSASRHELTHDIEAYGLQVIDSDKGKKSNVARSGTLPRVGTLANERTSTDLAVVAFERGKIESSLLVNSPRRSENQLPNSPGLRYTNQQKNENSTSLDGLPSDGACEDYNQAWIRGRTTLSSTSNGTDIKDMQGDALKRRPHGTDILNFANFGNHFLYENVEVSLKIDDSLRLSLLSSDDEAFDEKKKKKHNNNLNKENKISKRL</sequence>
<proteinExistence type="predicted"/>
<feature type="compositionally biased region" description="Polar residues" evidence="1">
    <location>
        <begin position="101"/>
        <end position="123"/>
    </location>
</feature>
<evidence type="ECO:0000313" key="2">
    <source>
        <dbReference type="EMBL" id="CAH2089037.1"/>
    </source>
</evidence>
<name>A0AAU9TS98_EUPED</name>
<protein>
    <submittedName>
        <fullName evidence="2">Uncharacterized protein</fullName>
    </submittedName>
</protein>